<organism evidence="1 2">
    <name type="scientific">Trichodelitschia bisporula</name>
    <dbReference type="NCBI Taxonomy" id="703511"/>
    <lineage>
        <taxon>Eukaryota</taxon>
        <taxon>Fungi</taxon>
        <taxon>Dikarya</taxon>
        <taxon>Ascomycota</taxon>
        <taxon>Pezizomycotina</taxon>
        <taxon>Dothideomycetes</taxon>
        <taxon>Dothideomycetes incertae sedis</taxon>
        <taxon>Phaeotrichales</taxon>
        <taxon>Phaeotrichaceae</taxon>
        <taxon>Trichodelitschia</taxon>
    </lineage>
</organism>
<sequence length="68" mass="7278">MGGVTRNEAVIWAFCGAWGGCMVAVVIPKAWWEYQGGGHDQRRDGGDVRRPEHGPLKAAYASGAALHV</sequence>
<proteinExistence type="predicted"/>
<dbReference type="Proteomes" id="UP000799640">
    <property type="component" value="Unassembled WGS sequence"/>
</dbReference>
<reference evidence="1" key="1">
    <citation type="journal article" date="2020" name="Stud. Mycol.">
        <title>101 Dothideomycetes genomes: a test case for predicting lifestyles and emergence of pathogens.</title>
        <authorList>
            <person name="Haridas S."/>
            <person name="Albert R."/>
            <person name="Binder M."/>
            <person name="Bloem J."/>
            <person name="Labutti K."/>
            <person name="Salamov A."/>
            <person name="Andreopoulos B."/>
            <person name="Baker S."/>
            <person name="Barry K."/>
            <person name="Bills G."/>
            <person name="Bluhm B."/>
            <person name="Cannon C."/>
            <person name="Castanera R."/>
            <person name="Culley D."/>
            <person name="Daum C."/>
            <person name="Ezra D."/>
            <person name="Gonzalez J."/>
            <person name="Henrissat B."/>
            <person name="Kuo A."/>
            <person name="Liang C."/>
            <person name="Lipzen A."/>
            <person name="Lutzoni F."/>
            <person name="Magnuson J."/>
            <person name="Mondo S."/>
            <person name="Nolan M."/>
            <person name="Ohm R."/>
            <person name="Pangilinan J."/>
            <person name="Park H.-J."/>
            <person name="Ramirez L."/>
            <person name="Alfaro M."/>
            <person name="Sun H."/>
            <person name="Tritt A."/>
            <person name="Yoshinaga Y."/>
            <person name="Zwiers L.-H."/>
            <person name="Turgeon B."/>
            <person name="Goodwin S."/>
            <person name="Spatafora J."/>
            <person name="Crous P."/>
            <person name="Grigoriev I."/>
        </authorList>
    </citation>
    <scope>NUCLEOTIDE SEQUENCE</scope>
    <source>
        <strain evidence="1">CBS 262.69</strain>
    </source>
</reference>
<gene>
    <name evidence="1" type="ORF">EJ06DRAFT_533057</name>
</gene>
<evidence type="ECO:0000313" key="1">
    <source>
        <dbReference type="EMBL" id="KAF2397452.1"/>
    </source>
</evidence>
<name>A0A6G1HN80_9PEZI</name>
<protein>
    <submittedName>
        <fullName evidence="1">Uncharacterized protein</fullName>
    </submittedName>
</protein>
<feature type="non-terminal residue" evidence="1">
    <location>
        <position position="68"/>
    </location>
</feature>
<dbReference type="PROSITE" id="PS51257">
    <property type="entry name" value="PROKAR_LIPOPROTEIN"/>
    <property type="match status" value="1"/>
</dbReference>
<dbReference type="EMBL" id="ML996703">
    <property type="protein sequence ID" value="KAF2397452.1"/>
    <property type="molecule type" value="Genomic_DNA"/>
</dbReference>
<dbReference type="AlphaFoldDB" id="A0A6G1HN80"/>
<keyword evidence="2" id="KW-1185">Reference proteome</keyword>
<accession>A0A6G1HN80</accession>
<evidence type="ECO:0000313" key="2">
    <source>
        <dbReference type="Proteomes" id="UP000799640"/>
    </source>
</evidence>